<feature type="transmembrane region" description="Helical" evidence="1">
    <location>
        <begin position="53"/>
        <end position="73"/>
    </location>
</feature>
<keyword evidence="1" id="KW-1133">Transmembrane helix</keyword>
<proteinExistence type="predicted"/>
<keyword evidence="1" id="KW-0812">Transmembrane</keyword>
<reference evidence="2 3" key="1">
    <citation type="submission" date="2021-10" db="EMBL/GenBank/DDBJ databases">
        <title>Lutispora strain m25 sp. nov., a thermophilic, non-spore-forming bacterium isolated from a lab-scale methanogenic bioreactor digesting anaerobic sludge.</title>
        <authorList>
            <person name="El Houari A."/>
            <person name="Mcdonald J."/>
        </authorList>
    </citation>
    <scope>NUCLEOTIDE SEQUENCE [LARGE SCALE GENOMIC DNA]</scope>
    <source>
        <strain evidence="3">m25</strain>
    </source>
</reference>
<evidence type="ECO:0000256" key="1">
    <source>
        <dbReference type="SAM" id="Phobius"/>
    </source>
</evidence>
<dbReference type="Proteomes" id="UP001651880">
    <property type="component" value="Unassembled WGS sequence"/>
</dbReference>
<feature type="transmembrane region" description="Helical" evidence="1">
    <location>
        <begin position="6"/>
        <end position="32"/>
    </location>
</feature>
<gene>
    <name evidence="2" type="ORF">LJD61_10605</name>
</gene>
<sequence>MNLSKLIDILFWIGILSSFIGGIMIVASFTVFKKKVMKTPIYKEVEPENKKDFPWGFILFISGIAVFFLSYYLSVRYNM</sequence>
<protein>
    <submittedName>
        <fullName evidence="2">Uncharacterized protein</fullName>
    </submittedName>
</protein>
<keyword evidence="3" id="KW-1185">Reference proteome</keyword>
<dbReference type="RefSeq" id="WP_255227510.1">
    <property type="nucleotide sequence ID" value="NZ_JAJEKE010000008.1"/>
</dbReference>
<name>A0ABT1NFH6_9FIRM</name>
<comment type="caution">
    <text evidence="2">The sequence shown here is derived from an EMBL/GenBank/DDBJ whole genome shotgun (WGS) entry which is preliminary data.</text>
</comment>
<accession>A0ABT1NFH6</accession>
<dbReference type="EMBL" id="JAJEKE010000008">
    <property type="protein sequence ID" value="MCQ1529993.1"/>
    <property type="molecule type" value="Genomic_DNA"/>
</dbReference>
<organism evidence="2 3">
    <name type="scientific">Lutispora saccharofermentans</name>
    <dbReference type="NCBI Taxonomy" id="3024236"/>
    <lineage>
        <taxon>Bacteria</taxon>
        <taxon>Bacillati</taxon>
        <taxon>Bacillota</taxon>
        <taxon>Clostridia</taxon>
        <taxon>Lutisporales</taxon>
        <taxon>Lutisporaceae</taxon>
        <taxon>Lutispora</taxon>
    </lineage>
</organism>
<evidence type="ECO:0000313" key="3">
    <source>
        <dbReference type="Proteomes" id="UP001651880"/>
    </source>
</evidence>
<keyword evidence="1" id="KW-0472">Membrane</keyword>
<evidence type="ECO:0000313" key="2">
    <source>
        <dbReference type="EMBL" id="MCQ1529993.1"/>
    </source>
</evidence>